<dbReference type="SUPFAM" id="SSF55729">
    <property type="entry name" value="Acyl-CoA N-acyltransferases (Nat)"/>
    <property type="match status" value="1"/>
</dbReference>
<dbReference type="Proteomes" id="UP001500124">
    <property type="component" value="Unassembled WGS sequence"/>
</dbReference>
<dbReference type="CDD" id="cd04301">
    <property type="entry name" value="NAT_SF"/>
    <property type="match status" value="1"/>
</dbReference>
<sequence length="203" mass="22950">MGLFFFLDYRDPMSSPDSPDSDEKYLVRAIRADEWPAVKTLRLRALQDPIAHLAFLETYDNAAAKPDSFWRERAAGAAEGAVAMRQFIAEAPDGEWVGSVTVLIEEPGTKDWAGCPVEQRQGHLVGVYVRPEHRGCGLTEVLFDEAVQWAWSVGLERVRLFVHEDNGRAQRFYRRFGFVPSGHTVPMSGHPEQTELEYVLDRA</sequence>
<name>A0ABP9JWR5_9ACTN</name>
<dbReference type="Gene3D" id="3.40.630.30">
    <property type="match status" value="1"/>
</dbReference>
<dbReference type="PROSITE" id="PS51186">
    <property type="entry name" value="GNAT"/>
    <property type="match status" value="1"/>
</dbReference>
<evidence type="ECO:0000313" key="4">
    <source>
        <dbReference type="EMBL" id="GAA5046056.1"/>
    </source>
</evidence>
<gene>
    <name evidence="4" type="ORF">GCM10023336_10210</name>
</gene>
<dbReference type="InterPro" id="IPR050832">
    <property type="entry name" value="Bact_Acetyltransf"/>
</dbReference>
<comment type="caution">
    <text evidence="4">The sequence shown here is derived from an EMBL/GenBank/DDBJ whole genome shotgun (WGS) entry which is preliminary data.</text>
</comment>
<feature type="domain" description="N-acetyltransferase" evidence="3">
    <location>
        <begin position="25"/>
        <end position="203"/>
    </location>
</feature>
<evidence type="ECO:0000256" key="2">
    <source>
        <dbReference type="ARBA" id="ARBA00023315"/>
    </source>
</evidence>
<evidence type="ECO:0000313" key="5">
    <source>
        <dbReference type="Proteomes" id="UP001500124"/>
    </source>
</evidence>
<keyword evidence="5" id="KW-1185">Reference proteome</keyword>
<keyword evidence="2" id="KW-0012">Acyltransferase</keyword>
<protein>
    <submittedName>
        <fullName evidence="4">GNAT family N-acetyltransferase</fullName>
    </submittedName>
</protein>
<dbReference type="EMBL" id="BAABKC010000013">
    <property type="protein sequence ID" value="GAA5046056.1"/>
    <property type="molecule type" value="Genomic_DNA"/>
</dbReference>
<evidence type="ECO:0000259" key="3">
    <source>
        <dbReference type="PROSITE" id="PS51186"/>
    </source>
</evidence>
<proteinExistence type="predicted"/>
<reference evidence="5" key="1">
    <citation type="journal article" date="2019" name="Int. J. Syst. Evol. Microbiol.">
        <title>The Global Catalogue of Microorganisms (GCM) 10K type strain sequencing project: providing services to taxonomists for standard genome sequencing and annotation.</title>
        <authorList>
            <consortium name="The Broad Institute Genomics Platform"/>
            <consortium name="The Broad Institute Genome Sequencing Center for Infectious Disease"/>
            <person name="Wu L."/>
            <person name="Ma J."/>
        </authorList>
    </citation>
    <scope>NUCLEOTIDE SEQUENCE [LARGE SCALE GENOMIC DNA]</scope>
    <source>
        <strain evidence="5">JCM 18410</strain>
    </source>
</reference>
<dbReference type="InterPro" id="IPR016181">
    <property type="entry name" value="Acyl_CoA_acyltransferase"/>
</dbReference>
<dbReference type="Pfam" id="PF00583">
    <property type="entry name" value="Acetyltransf_1"/>
    <property type="match status" value="1"/>
</dbReference>
<evidence type="ECO:0000256" key="1">
    <source>
        <dbReference type="ARBA" id="ARBA00022679"/>
    </source>
</evidence>
<keyword evidence="1" id="KW-0808">Transferase</keyword>
<dbReference type="InterPro" id="IPR000182">
    <property type="entry name" value="GNAT_dom"/>
</dbReference>
<accession>A0ABP9JWR5</accession>
<organism evidence="4 5">
    <name type="scientific">Streptomyces similanensis</name>
    <dbReference type="NCBI Taxonomy" id="1274988"/>
    <lineage>
        <taxon>Bacteria</taxon>
        <taxon>Bacillati</taxon>
        <taxon>Actinomycetota</taxon>
        <taxon>Actinomycetes</taxon>
        <taxon>Kitasatosporales</taxon>
        <taxon>Streptomycetaceae</taxon>
        <taxon>Streptomyces</taxon>
    </lineage>
</organism>
<dbReference type="PANTHER" id="PTHR43877">
    <property type="entry name" value="AMINOALKYLPHOSPHONATE N-ACETYLTRANSFERASE-RELATED-RELATED"/>
    <property type="match status" value="1"/>
</dbReference>